<evidence type="ECO:0000313" key="2">
    <source>
        <dbReference type="Proteomes" id="UP000523000"/>
    </source>
</evidence>
<organism evidence="1 2">
    <name type="scientific">Paeniglutamicibacter cryotolerans</name>
    <dbReference type="NCBI Taxonomy" id="670079"/>
    <lineage>
        <taxon>Bacteria</taxon>
        <taxon>Bacillati</taxon>
        <taxon>Actinomycetota</taxon>
        <taxon>Actinomycetes</taxon>
        <taxon>Micrococcales</taxon>
        <taxon>Micrococcaceae</taxon>
        <taxon>Paeniglutamicibacter</taxon>
    </lineage>
</organism>
<dbReference type="InterPro" id="IPR011008">
    <property type="entry name" value="Dimeric_a/b-barrel"/>
</dbReference>
<gene>
    <name evidence="1" type="ORF">E9229_002355</name>
</gene>
<dbReference type="Gene3D" id="3.30.70.1060">
    <property type="entry name" value="Dimeric alpha+beta barrel"/>
    <property type="match status" value="1"/>
</dbReference>
<sequence length="92" mass="9319">MAKYLISFPGSAMDVSAEELPAVSDASHAVIQEAKDAGVYDFGGGLDEDAAPVLVAGDGSAAPGAYPQHRELSGGFTVLEVATRPEALGWAA</sequence>
<proteinExistence type="predicted"/>
<keyword evidence="2" id="KW-1185">Reference proteome</keyword>
<accession>A0A839QN19</accession>
<protein>
    <recommendedName>
        <fullName evidence="3">Transcription initiation protein</fullName>
    </recommendedName>
</protein>
<dbReference type="Proteomes" id="UP000523000">
    <property type="component" value="Unassembled WGS sequence"/>
</dbReference>
<evidence type="ECO:0000313" key="1">
    <source>
        <dbReference type="EMBL" id="MBB2996164.1"/>
    </source>
</evidence>
<name>A0A839QN19_9MICC</name>
<comment type="caution">
    <text evidence="1">The sequence shown here is derived from an EMBL/GenBank/DDBJ whole genome shotgun (WGS) entry which is preliminary data.</text>
</comment>
<dbReference type="SUPFAM" id="SSF54909">
    <property type="entry name" value="Dimeric alpha+beta barrel"/>
    <property type="match status" value="1"/>
</dbReference>
<evidence type="ECO:0008006" key="3">
    <source>
        <dbReference type="Google" id="ProtNLM"/>
    </source>
</evidence>
<dbReference type="AlphaFoldDB" id="A0A839QN19"/>
<dbReference type="EMBL" id="JACHVS010000001">
    <property type="protein sequence ID" value="MBB2996164.1"/>
    <property type="molecule type" value="Genomic_DNA"/>
</dbReference>
<reference evidence="1 2" key="1">
    <citation type="submission" date="2020-08" db="EMBL/GenBank/DDBJ databases">
        <title>Sequencing the genomes of 1000 actinobacteria strains.</title>
        <authorList>
            <person name="Klenk H.-P."/>
        </authorList>
    </citation>
    <scope>NUCLEOTIDE SEQUENCE [LARGE SCALE GENOMIC DNA]</scope>
    <source>
        <strain evidence="1 2">DSM 22826</strain>
    </source>
</reference>